<name>A0A4Z1KPK2_9HELO</name>
<dbReference type="EMBL" id="PQXO01000374">
    <property type="protein sequence ID" value="TGO85654.1"/>
    <property type="molecule type" value="Genomic_DNA"/>
</dbReference>
<proteinExistence type="predicted"/>
<protein>
    <submittedName>
        <fullName evidence="1">Uncharacterized protein</fullName>
    </submittedName>
</protein>
<keyword evidence="2" id="KW-1185">Reference proteome</keyword>
<dbReference type="AlphaFoldDB" id="A0A4Z1KPK2"/>
<evidence type="ECO:0000313" key="2">
    <source>
        <dbReference type="Proteomes" id="UP000297280"/>
    </source>
</evidence>
<organism evidence="1 2">
    <name type="scientific">Botrytis porri</name>
    <dbReference type="NCBI Taxonomy" id="87229"/>
    <lineage>
        <taxon>Eukaryota</taxon>
        <taxon>Fungi</taxon>
        <taxon>Dikarya</taxon>
        <taxon>Ascomycota</taxon>
        <taxon>Pezizomycotina</taxon>
        <taxon>Leotiomycetes</taxon>
        <taxon>Helotiales</taxon>
        <taxon>Sclerotiniaceae</taxon>
        <taxon>Botrytis</taxon>
    </lineage>
</organism>
<accession>A0A4Z1KPK2</accession>
<comment type="caution">
    <text evidence="1">The sequence shown here is derived from an EMBL/GenBank/DDBJ whole genome shotgun (WGS) entry which is preliminary data.</text>
</comment>
<evidence type="ECO:0000313" key="1">
    <source>
        <dbReference type="EMBL" id="TGO85654.1"/>
    </source>
</evidence>
<gene>
    <name evidence="1" type="ORF">BPOR_0375g00030</name>
</gene>
<reference evidence="1 2" key="1">
    <citation type="submission" date="2017-12" db="EMBL/GenBank/DDBJ databases">
        <title>Comparative genomics of Botrytis spp.</title>
        <authorList>
            <person name="Valero-Jimenez C.A."/>
            <person name="Tapia P."/>
            <person name="Veloso J."/>
            <person name="Silva-Moreno E."/>
            <person name="Staats M."/>
            <person name="Valdes J.H."/>
            <person name="Van Kan J.A.L."/>
        </authorList>
    </citation>
    <scope>NUCLEOTIDE SEQUENCE [LARGE SCALE GENOMIC DNA]</scope>
    <source>
        <strain evidence="1 2">MUCL3349</strain>
    </source>
</reference>
<dbReference type="OrthoDB" id="10345125at2759"/>
<dbReference type="Proteomes" id="UP000297280">
    <property type="component" value="Unassembled WGS sequence"/>
</dbReference>
<sequence>MLQELKDNDTEREETKQVKSMLKLFQLEEMVGKGGEGLLFPMQCVRFDMNDMLLHMNWGSRYICCTRSRASSTKKETF</sequence>